<dbReference type="PANTHER" id="PTHR24012">
    <property type="entry name" value="RNA BINDING PROTEIN"/>
    <property type="match status" value="1"/>
</dbReference>
<reference evidence="6" key="2">
    <citation type="journal article" date="2023" name="BMC Genomics">
        <title>Pest status, molecular evolution, and epigenetic factors derived from the genome assembly of Frankliniella fusca, a thysanopteran phytovirus vector.</title>
        <authorList>
            <person name="Catto M.A."/>
            <person name="Labadie P.E."/>
            <person name="Jacobson A.L."/>
            <person name="Kennedy G.G."/>
            <person name="Srinivasan R."/>
            <person name="Hunt B.G."/>
        </authorList>
    </citation>
    <scope>NUCLEOTIDE SEQUENCE</scope>
    <source>
        <strain evidence="6">PL_HMW_Pooled</strain>
    </source>
</reference>
<evidence type="ECO:0000259" key="4">
    <source>
        <dbReference type="PROSITE" id="PS50102"/>
    </source>
</evidence>
<evidence type="ECO:0000259" key="5">
    <source>
        <dbReference type="PROSITE" id="PS50174"/>
    </source>
</evidence>
<dbReference type="InterPro" id="IPR000504">
    <property type="entry name" value="RRM_dom"/>
</dbReference>
<evidence type="ECO:0000313" key="7">
    <source>
        <dbReference type="Proteomes" id="UP001219518"/>
    </source>
</evidence>
<evidence type="ECO:0000256" key="1">
    <source>
        <dbReference type="ARBA" id="ARBA00022737"/>
    </source>
</evidence>
<feature type="domain" description="RRM" evidence="4">
    <location>
        <begin position="350"/>
        <end position="427"/>
    </location>
</feature>
<dbReference type="SUPFAM" id="SSF54928">
    <property type="entry name" value="RNA-binding domain, RBD"/>
    <property type="match status" value="2"/>
</dbReference>
<keyword evidence="7" id="KW-1185">Reference proteome</keyword>
<dbReference type="PROSITE" id="PS50102">
    <property type="entry name" value="RRM"/>
    <property type="match status" value="1"/>
</dbReference>
<proteinExistence type="predicted"/>
<keyword evidence="1" id="KW-0677">Repeat</keyword>
<dbReference type="InterPro" id="IPR012677">
    <property type="entry name" value="Nucleotide-bd_a/b_plait_sf"/>
</dbReference>
<dbReference type="PROSITE" id="PS50174">
    <property type="entry name" value="G_PATCH"/>
    <property type="match status" value="1"/>
</dbReference>
<feature type="domain" description="G-patch" evidence="5">
    <location>
        <begin position="11"/>
        <end position="57"/>
    </location>
</feature>
<dbReference type="Pfam" id="PF00076">
    <property type="entry name" value="RRM_1"/>
    <property type="match status" value="1"/>
</dbReference>
<evidence type="ECO:0000256" key="2">
    <source>
        <dbReference type="ARBA" id="ARBA00022884"/>
    </source>
</evidence>
<dbReference type="Gene3D" id="3.30.70.330">
    <property type="match status" value="2"/>
</dbReference>
<dbReference type="InterPro" id="IPR035979">
    <property type="entry name" value="RBD_domain_sf"/>
</dbReference>
<sequence>MAEGGEDKPVKSVFGQMYLEKFGYEVGQGLGRRKQGIVEPIRVKNSEFSLELNNNVEVDGCSLQVNHPFYQLMNKKLKEIDDHFSAKFHNLYVDFKLKCDDLMEDLRKQIEEVLINPNYNAIAEFSTINFVKETSEAKESSDIDFIIFSDDEGAHNDNLVDMNHDEKLANVINESAEITEMDVIDVDRNVGVLIPVDETEAGLNNEINFNESGLVEVPINSKLSSVPISQGTHLKTVVCVHEFSVNKFDFHAIYSLFSLYGNVRRLKVHADIKKAYVLMDTEAAANHIVKHLNMRRVGHHVLKVSVIDINPLDINVSSVEEDIDIGVNYETEKYEDYVRKEIPDIYSPTHKLYVCNISNVVTKDDLKKHFASKGFCPLLITLMKSKNQSKQFAYVIMDSETDAIHALTVLHYSVLCEERMFIGFAPIQNYRPRNL</sequence>
<name>A0AAE1H0U4_9NEOP</name>
<organism evidence="6 7">
    <name type="scientific">Frankliniella fusca</name>
    <dbReference type="NCBI Taxonomy" id="407009"/>
    <lineage>
        <taxon>Eukaryota</taxon>
        <taxon>Metazoa</taxon>
        <taxon>Ecdysozoa</taxon>
        <taxon>Arthropoda</taxon>
        <taxon>Hexapoda</taxon>
        <taxon>Insecta</taxon>
        <taxon>Pterygota</taxon>
        <taxon>Neoptera</taxon>
        <taxon>Paraneoptera</taxon>
        <taxon>Thysanoptera</taxon>
        <taxon>Terebrantia</taxon>
        <taxon>Thripoidea</taxon>
        <taxon>Thripidae</taxon>
        <taxon>Frankliniella</taxon>
    </lineage>
</organism>
<keyword evidence="2 3" id="KW-0694">RNA-binding</keyword>
<dbReference type="InterPro" id="IPR000467">
    <property type="entry name" value="G_patch_dom"/>
</dbReference>
<protein>
    <submittedName>
        <fullName evidence="6">Polypyrimidine tract-binding protein 3</fullName>
    </submittedName>
</protein>
<accession>A0AAE1H0U4</accession>
<evidence type="ECO:0000313" key="6">
    <source>
        <dbReference type="EMBL" id="KAK3911535.1"/>
    </source>
</evidence>
<dbReference type="AlphaFoldDB" id="A0AAE1H0U4"/>
<dbReference type="EMBL" id="JAHWGI010000279">
    <property type="protein sequence ID" value="KAK3911535.1"/>
    <property type="molecule type" value="Genomic_DNA"/>
</dbReference>
<gene>
    <name evidence="6" type="ORF">KUF71_004443</name>
</gene>
<dbReference type="Proteomes" id="UP001219518">
    <property type="component" value="Unassembled WGS sequence"/>
</dbReference>
<reference evidence="6" key="1">
    <citation type="submission" date="2021-07" db="EMBL/GenBank/DDBJ databases">
        <authorList>
            <person name="Catto M.A."/>
            <person name="Jacobson A."/>
            <person name="Kennedy G."/>
            <person name="Labadie P."/>
            <person name="Hunt B.G."/>
            <person name="Srinivasan R."/>
        </authorList>
    </citation>
    <scope>NUCLEOTIDE SEQUENCE</scope>
    <source>
        <strain evidence="6">PL_HMW_Pooled</strain>
        <tissue evidence="6">Head</tissue>
    </source>
</reference>
<dbReference type="CDD" id="cd00590">
    <property type="entry name" value="RRM_SF"/>
    <property type="match status" value="2"/>
</dbReference>
<dbReference type="Pfam" id="PF01585">
    <property type="entry name" value="G-patch"/>
    <property type="match status" value="1"/>
</dbReference>
<comment type="caution">
    <text evidence="6">The sequence shown here is derived from an EMBL/GenBank/DDBJ whole genome shotgun (WGS) entry which is preliminary data.</text>
</comment>
<evidence type="ECO:0000256" key="3">
    <source>
        <dbReference type="PROSITE-ProRule" id="PRU00176"/>
    </source>
</evidence>
<dbReference type="GO" id="GO:0003723">
    <property type="term" value="F:RNA binding"/>
    <property type="evidence" value="ECO:0007669"/>
    <property type="project" value="UniProtKB-UniRule"/>
</dbReference>
<dbReference type="SMART" id="SM00360">
    <property type="entry name" value="RRM"/>
    <property type="match status" value="2"/>
</dbReference>
<dbReference type="Pfam" id="PF13893">
    <property type="entry name" value="RRM_5"/>
    <property type="match status" value="1"/>
</dbReference>
<dbReference type="SMART" id="SM00443">
    <property type="entry name" value="G_patch"/>
    <property type="match status" value="1"/>
</dbReference>